<comment type="caution">
    <text evidence="2">The sequence shown here is derived from an EMBL/GenBank/DDBJ whole genome shotgun (WGS) entry which is preliminary data.</text>
</comment>
<evidence type="ECO:0000256" key="1">
    <source>
        <dbReference type="SAM" id="MobiDB-lite"/>
    </source>
</evidence>
<name>A0A545AG46_9ACTN</name>
<accession>A0A545AG46</accession>
<dbReference type="EMBL" id="VIRS01000043">
    <property type="protein sequence ID" value="TQS40299.1"/>
    <property type="molecule type" value="Genomic_DNA"/>
</dbReference>
<reference evidence="2 3" key="1">
    <citation type="submission" date="2019-07" db="EMBL/GenBank/DDBJ databases">
        <title>Cryptosporangium phraense sp. nov., isolated from plant litter.</title>
        <authorList>
            <person name="Suriyachadkun C."/>
        </authorList>
    </citation>
    <scope>NUCLEOTIDE SEQUENCE [LARGE SCALE GENOMIC DNA]</scope>
    <source>
        <strain evidence="2 3">A-T 5661</strain>
    </source>
</reference>
<proteinExistence type="predicted"/>
<dbReference type="InParanoid" id="A0A545AG46"/>
<dbReference type="Proteomes" id="UP000317982">
    <property type="component" value="Unassembled WGS sequence"/>
</dbReference>
<keyword evidence="3" id="KW-1185">Reference proteome</keyword>
<dbReference type="AlphaFoldDB" id="A0A545AG46"/>
<feature type="region of interest" description="Disordered" evidence="1">
    <location>
        <begin position="126"/>
        <end position="178"/>
    </location>
</feature>
<evidence type="ECO:0000313" key="2">
    <source>
        <dbReference type="EMBL" id="TQS40299.1"/>
    </source>
</evidence>
<sequence length="178" mass="19243">MHAGAWSAPDTTAVPAFFAAANSVKPVAGPGVPPPGCTDPDRWTDAYLISEAHRAENGVCRCGRPLPCIAAQRADEIMAETTAASRAAEEVQRAAEAAATAEWEMMHAITQEIPVIRVEPEFLPPAAPAPVGARFRSRTRDEVDEPPPAPAVEYVLPEPRQPTGARFYRERKSPRHRS</sequence>
<gene>
    <name evidence="2" type="ORF">FL583_35365</name>
</gene>
<evidence type="ECO:0000313" key="3">
    <source>
        <dbReference type="Proteomes" id="UP000317982"/>
    </source>
</evidence>
<protein>
    <submittedName>
        <fullName evidence="2">Uncharacterized protein</fullName>
    </submittedName>
</protein>
<dbReference type="RefSeq" id="WP_142709256.1">
    <property type="nucleotide sequence ID" value="NZ_VIRS01000043.1"/>
</dbReference>
<organism evidence="2 3">
    <name type="scientific">Cryptosporangium phraense</name>
    <dbReference type="NCBI Taxonomy" id="2593070"/>
    <lineage>
        <taxon>Bacteria</taxon>
        <taxon>Bacillati</taxon>
        <taxon>Actinomycetota</taxon>
        <taxon>Actinomycetes</taxon>
        <taxon>Cryptosporangiales</taxon>
        <taxon>Cryptosporangiaceae</taxon>
        <taxon>Cryptosporangium</taxon>
    </lineage>
</organism>
<dbReference type="OrthoDB" id="9902096at2"/>